<gene>
    <name evidence="2" type="ORF">GCM10010151_41760</name>
</gene>
<feature type="region of interest" description="Disordered" evidence="1">
    <location>
        <begin position="63"/>
        <end position="107"/>
    </location>
</feature>
<organism evidence="2 3">
    <name type="scientific">Actinoallomurus spadix</name>
    <dbReference type="NCBI Taxonomy" id="79912"/>
    <lineage>
        <taxon>Bacteria</taxon>
        <taxon>Bacillati</taxon>
        <taxon>Actinomycetota</taxon>
        <taxon>Actinomycetes</taxon>
        <taxon>Streptosporangiales</taxon>
        <taxon>Thermomonosporaceae</taxon>
        <taxon>Actinoallomurus</taxon>
    </lineage>
</organism>
<proteinExistence type="predicted"/>
<reference evidence="2 3" key="1">
    <citation type="journal article" date="2019" name="Int. J. Syst. Evol. Microbiol.">
        <title>The Global Catalogue of Microorganisms (GCM) 10K type strain sequencing project: providing services to taxonomists for standard genome sequencing and annotation.</title>
        <authorList>
            <consortium name="The Broad Institute Genomics Platform"/>
            <consortium name="The Broad Institute Genome Sequencing Center for Infectious Disease"/>
            <person name="Wu L."/>
            <person name="Ma J."/>
        </authorList>
    </citation>
    <scope>NUCLEOTIDE SEQUENCE [LARGE SCALE GENOMIC DNA]</scope>
    <source>
        <strain evidence="2 3">JCM 3146</strain>
    </source>
</reference>
<protein>
    <recommendedName>
        <fullName evidence="4">Helix-turn-helix domain-containing protein</fullName>
    </recommendedName>
</protein>
<evidence type="ECO:0008006" key="4">
    <source>
        <dbReference type="Google" id="ProtNLM"/>
    </source>
</evidence>
<name>A0ABN0WVD7_9ACTN</name>
<evidence type="ECO:0000256" key="1">
    <source>
        <dbReference type="SAM" id="MobiDB-lite"/>
    </source>
</evidence>
<feature type="compositionally biased region" description="Basic residues" evidence="1">
    <location>
        <begin position="95"/>
        <end position="107"/>
    </location>
</feature>
<dbReference type="EMBL" id="BAAABM010000037">
    <property type="protein sequence ID" value="GAA0347705.1"/>
    <property type="molecule type" value="Genomic_DNA"/>
</dbReference>
<sequence length="107" mass="12178">MTERTVNSLRRVHPPDETAEMLNTTASWLKEMARRREIPHTLIGGRYGFTDEHIAEIVQMFERRPEDATSTAGPRRRTTVPPQAVAPHVSPTQLRARRPPRKRTGAA</sequence>
<keyword evidence="3" id="KW-1185">Reference proteome</keyword>
<evidence type="ECO:0000313" key="3">
    <source>
        <dbReference type="Proteomes" id="UP001501822"/>
    </source>
</evidence>
<comment type="caution">
    <text evidence="2">The sequence shown here is derived from an EMBL/GenBank/DDBJ whole genome shotgun (WGS) entry which is preliminary data.</text>
</comment>
<dbReference type="Proteomes" id="UP001501822">
    <property type="component" value="Unassembled WGS sequence"/>
</dbReference>
<evidence type="ECO:0000313" key="2">
    <source>
        <dbReference type="EMBL" id="GAA0347705.1"/>
    </source>
</evidence>
<accession>A0ABN0WVD7</accession>